<evidence type="ECO:0000259" key="1">
    <source>
        <dbReference type="Pfam" id="PF07687"/>
    </source>
</evidence>
<accession>A0ABW8SGQ0</accession>
<dbReference type="EMBL" id="JBJHZX010000004">
    <property type="protein sequence ID" value="MFL0194733.1"/>
    <property type="molecule type" value="Genomic_DNA"/>
</dbReference>
<protein>
    <submittedName>
        <fullName evidence="2">Aminoacyl-histidine dipeptidase</fullName>
    </submittedName>
</protein>
<gene>
    <name evidence="2" type="ORF">ACJDU8_03970</name>
</gene>
<evidence type="ECO:0000313" key="2">
    <source>
        <dbReference type="EMBL" id="MFL0194733.1"/>
    </source>
</evidence>
<dbReference type="Proteomes" id="UP001623660">
    <property type="component" value="Unassembled WGS sequence"/>
</dbReference>
<dbReference type="PIRSF" id="PIRSF016599">
    <property type="entry name" value="Xaa-His_dipept"/>
    <property type="match status" value="1"/>
</dbReference>
<dbReference type="PANTHER" id="PTHR43501">
    <property type="entry name" value="CYTOSOL NON-SPECIFIC DIPEPTIDASE"/>
    <property type="match status" value="1"/>
</dbReference>
<reference evidence="2 3" key="1">
    <citation type="submission" date="2024-11" db="EMBL/GenBank/DDBJ databases">
        <authorList>
            <person name="Heng Y.C."/>
            <person name="Lim A.C.H."/>
            <person name="Lee J.K.Y."/>
            <person name="Kittelmann S."/>
        </authorList>
    </citation>
    <scope>NUCLEOTIDE SEQUENCE [LARGE SCALE GENOMIC DNA]</scope>
    <source>
        <strain evidence="2 3">WILCCON 0269</strain>
    </source>
</reference>
<dbReference type="PRINTS" id="PR00934">
    <property type="entry name" value="XHISDIPTASE"/>
</dbReference>
<sequence>MIRVLQDIEPAEVFKYFEELSSIPRESGNEKEISDYLVSFAKRHNLEVIQDKALNVVIKKKGTKGYENSPGVILQGHMDMVCEKNVGVEHDFTKDLLKLRVVDDMIYAAGTTLGGDDGIAIAMGLAILASKDIPHPPVELLATTSEETGMNGAIALDPKNITGRILVNIDSEEEGVLLVGCAGGCSAKVNIPIKWDNINEDDKAFLIKITGLKGGHSGSEIHKERANANKLMGRLLKNLTTKIDFKIGSIGGGSKHNVIACESEAIILVNSKYNSTVKDIISNLENVLKDEFRASDPGLKIELKTVTELPQKVMSYNTTGNVINFIYLIPNGVQSMSMNIEGLVESSLNLGTVVIKEDSVEFISSIRSSVRSLRDNIFNIIATIGSFIEAKVEVESSYPEWKYKSYSKIREIMVEVYEKLFGEKPVISAIHAGLECGIFEEKFNGQLDMVSLGPDIFDIHSPNEHLSIPSTQRTWKYLLEILKNLR</sequence>
<dbReference type="Gene3D" id="3.40.630.10">
    <property type="entry name" value="Zn peptidases"/>
    <property type="match status" value="2"/>
</dbReference>
<dbReference type="Pfam" id="PF01546">
    <property type="entry name" value="Peptidase_M20"/>
    <property type="match status" value="1"/>
</dbReference>
<dbReference type="NCBIfam" id="TIGR01893">
    <property type="entry name" value="aa-his-dipept"/>
    <property type="match status" value="1"/>
</dbReference>
<dbReference type="SUPFAM" id="SSF53187">
    <property type="entry name" value="Zn-dependent exopeptidases"/>
    <property type="match status" value="1"/>
</dbReference>
<dbReference type="RefSeq" id="WP_406790856.1">
    <property type="nucleotide sequence ID" value="NZ_JBJHZX010000004.1"/>
</dbReference>
<comment type="caution">
    <text evidence="2">The sequence shown here is derived from an EMBL/GenBank/DDBJ whole genome shotgun (WGS) entry which is preliminary data.</text>
</comment>
<name>A0ABW8SGQ0_9CLOT</name>
<dbReference type="Pfam" id="PF07687">
    <property type="entry name" value="M20_dimer"/>
    <property type="match status" value="1"/>
</dbReference>
<organism evidence="2 3">
    <name type="scientific">Candidatus Clostridium eludens</name>
    <dbReference type="NCBI Taxonomy" id="3381663"/>
    <lineage>
        <taxon>Bacteria</taxon>
        <taxon>Bacillati</taxon>
        <taxon>Bacillota</taxon>
        <taxon>Clostridia</taxon>
        <taxon>Eubacteriales</taxon>
        <taxon>Clostridiaceae</taxon>
        <taxon>Clostridium</taxon>
    </lineage>
</organism>
<dbReference type="CDD" id="cd03890">
    <property type="entry name" value="M20_pepD"/>
    <property type="match status" value="1"/>
</dbReference>
<dbReference type="InterPro" id="IPR011650">
    <property type="entry name" value="Peptidase_M20_dimer"/>
</dbReference>
<dbReference type="InterPro" id="IPR001160">
    <property type="entry name" value="Peptidase_M20C"/>
</dbReference>
<keyword evidence="3" id="KW-1185">Reference proteome</keyword>
<feature type="domain" description="Peptidase M20 dimerisation" evidence="1">
    <location>
        <begin position="210"/>
        <end position="293"/>
    </location>
</feature>
<dbReference type="InterPro" id="IPR002933">
    <property type="entry name" value="Peptidase_M20"/>
</dbReference>
<evidence type="ECO:0000313" key="3">
    <source>
        <dbReference type="Proteomes" id="UP001623660"/>
    </source>
</evidence>
<proteinExistence type="predicted"/>
<dbReference type="PANTHER" id="PTHR43501:SF1">
    <property type="entry name" value="CYTOSOL NON-SPECIFIC DIPEPTIDASE"/>
    <property type="match status" value="1"/>
</dbReference>